<reference evidence="1 2" key="2">
    <citation type="submission" date="2018-11" db="EMBL/GenBank/DDBJ databases">
        <authorList>
            <consortium name="Pathogen Informatics"/>
        </authorList>
    </citation>
    <scope>NUCLEOTIDE SEQUENCE [LARGE SCALE GENOMIC DNA]</scope>
</reference>
<dbReference type="STRING" id="6280.A0A0N4TEF7"/>
<evidence type="ECO:0000313" key="1">
    <source>
        <dbReference type="EMBL" id="VDN87743.1"/>
    </source>
</evidence>
<gene>
    <name evidence="1" type="ORF">BPAG_LOCUS6557</name>
</gene>
<keyword evidence="2" id="KW-1185">Reference proteome</keyword>
<evidence type="ECO:0000313" key="2">
    <source>
        <dbReference type="Proteomes" id="UP000278627"/>
    </source>
</evidence>
<reference evidence="3" key="1">
    <citation type="submission" date="2017-02" db="UniProtKB">
        <authorList>
            <consortium name="WormBaseParasite"/>
        </authorList>
    </citation>
    <scope>IDENTIFICATION</scope>
</reference>
<dbReference type="EMBL" id="UZAD01006143">
    <property type="protein sequence ID" value="VDN87743.1"/>
    <property type="molecule type" value="Genomic_DNA"/>
</dbReference>
<dbReference type="AlphaFoldDB" id="A0A0N4TEF7"/>
<dbReference type="Proteomes" id="UP000278627">
    <property type="component" value="Unassembled WGS sequence"/>
</dbReference>
<sequence length="85" mass="9549">MVEHSEKMTQKMASARKTDVKSELESIGRCLEGEELVKALMERVLATEEEKATLASKVEELSKIQKMATSLRKQNELVSKPIDIS</sequence>
<proteinExistence type="predicted"/>
<organism evidence="3">
    <name type="scientific">Brugia pahangi</name>
    <name type="common">Filarial nematode worm</name>
    <dbReference type="NCBI Taxonomy" id="6280"/>
    <lineage>
        <taxon>Eukaryota</taxon>
        <taxon>Metazoa</taxon>
        <taxon>Ecdysozoa</taxon>
        <taxon>Nematoda</taxon>
        <taxon>Chromadorea</taxon>
        <taxon>Rhabditida</taxon>
        <taxon>Spirurina</taxon>
        <taxon>Spiruromorpha</taxon>
        <taxon>Filarioidea</taxon>
        <taxon>Onchocercidae</taxon>
        <taxon>Brugia</taxon>
    </lineage>
</organism>
<evidence type="ECO:0000313" key="3">
    <source>
        <dbReference type="WBParaSite" id="BPAG_0000659501-mRNA-1"/>
    </source>
</evidence>
<accession>A0A0N4TEF7</accession>
<protein>
    <submittedName>
        <fullName evidence="3">Ovule protein</fullName>
    </submittedName>
</protein>
<dbReference type="WBParaSite" id="BPAG_0000659501-mRNA-1">
    <property type="protein sequence ID" value="BPAG_0000659501-mRNA-1"/>
    <property type="gene ID" value="BPAG_0000659501"/>
</dbReference>
<name>A0A0N4TEF7_BRUPA</name>